<keyword evidence="12" id="KW-1185">Reference proteome</keyword>
<dbReference type="RefSeq" id="WP_386143849.1">
    <property type="nucleotide sequence ID" value="NZ_JBHMCG010000059.1"/>
</dbReference>
<dbReference type="PROSITE" id="PS50928">
    <property type="entry name" value="ABC_TM1"/>
    <property type="match status" value="1"/>
</dbReference>
<comment type="caution">
    <text evidence="11">The sequence shown here is derived from an EMBL/GenBank/DDBJ whole genome shotgun (WGS) entry which is preliminary data.</text>
</comment>
<feature type="transmembrane region" description="Helical" evidence="8">
    <location>
        <begin position="98"/>
        <end position="121"/>
    </location>
</feature>
<accession>A0ABV5R6M9</accession>
<keyword evidence="4" id="KW-1003">Cell membrane</keyword>
<evidence type="ECO:0000313" key="11">
    <source>
        <dbReference type="EMBL" id="MFB9573500.1"/>
    </source>
</evidence>
<evidence type="ECO:0000256" key="3">
    <source>
        <dbReference type="ARBA" id="ARBA00022448"/>
    </source>
</evidence>
<keyword evidence="5 8" id="KW-0812">Transmembrane</keyword>
<protein>
    <submittedName>
        <fullName evidence="11">ABC transporter permease</fullName>
    </submittedName>
</protein>
<organism evidence="11 12">
    <name type="scientific">Streptomyces yanii</name>
    <dbReference type="NCBI Taxonomy" id="78510"/>
    <lineage>
        <taxon>Bacteria</taxon>
        <taxon>Bacillati</taxon>
        <taxon>Actinomycetota</taxon>
        <taxon>Actinomycetes</taxon>
        <taxon>Kitasatosporales</taxon>
        <taxon>Streptomycetaceae</taxon>
        <taxon>Streptomyces</taxon>
    </lineage>
</organism>
<feature type="transmembrane region" description="Helical" evidence="8">
    <location>
        <begin position="288"/>
        <end position="309"/>
    </location>
</feature>
<dbReference type="PANTHER" id="PTHR42929">
    <property type="entry name" value="INNER MEMBRANE ABC TRANSPORTER PERMEASE PROTEIN YDCU-RELATED-RELATED"/>
    <property type="match status" value="1"/>
</dbReference>
<name>A0ABV5R6M9_9ACTN</name>
<feature type="transmembrane region" description="Helical" evidence="8">
    <location>
        <begin position="185"/>
        <end position="205"/>
    </location>
</feature>
<dbReference type="EMBL" id="JBHMCG010000059">
    <property type="protein sequence ID" value="MFB9573500.1"/>
    <property type="molecule type" value="Genomic_DNA"/>
</dbReference>
<evidence type="ECO:0000256" key="4">
    <source>
        <dbReference type="ARBA" id="ARBA00022475"/>
    </source>
</evidence>
<feature type="transmembrane region" description="Helical" evidence="8">
    <location>
        <begin position="133"/>
        <end position="155"/>
    </location>
</feature>
<feature type="transmembrane region" description="Helical" evidence="8">
    <location>
        <begin position="241"/>
        <end position="262"/>
    </location>
</feature>
<evidence type="ECO:0000313" key="12">
    <source>
        <dbReference type="Proteomes" id="UP001589710"/>
    </source>
</evidence>
<feature type="region of interest" description="Disordered" evidence="9">
    <location>
        <begin position="1"/>
        <end position="34"/>
    </location>
</feature>
<feature type="compositionally biased region" description="Gly residues" evidence="9">
    <location>
        <begin position="18"/>
        <end position="31"/>
    </location>
</feature>
<dbReference type="Proteomes" id="UP001589710">
    <property type="component" value="Unassembled WGS sequence"/>
</dbReference>
<dbReference type="CDD" id="cd06261">
    <property type="entry name" value="TM_PBP2"/>
    <property type="match status" value="1"/>
</dbReference>
<evidence type="ECO:0000256" key="7">
    <source>
        <dbReference type="ARBA" id="ARBA00023136"/>
    </source>
</evidence>
<evidence type="ECO:0000256" key="8">
    <source>
        <dbReference type="RuleBase" id="RU363032"/>
    </source>
</evidence>
<proteinExistence type="inferred from homology"/>
<dbReference type="Pfam" id="PF00528">
    <property type="entry name" value="BPD_transp_1"/>
    <property type="match status" value="1"/>
</dbReference>
<keyword evidence="7 8" id="KW-0472">Membrane</keyword>
<evidence type="ECO:0000256" key="5">
    <source>
        <dbReference type="ARBA" id="ARBA00022692"/>
    </source>
</evidence>
<evidence type="ECO:0000256" key="9">
    <source>
        <dbReference type="SAM" id="MobiDB-lite"/>
    </source>
</evidence>
<evidence type="ECO:0000256" key="6">
    <source>
        <dbReference type="ARBA" id="ARBA00022989"/>
    </source>
</evidence>
<feature type="compositionally biased region" description="Low complexity" evidence="9">
    <location>
        <begin position="1"/>
        <end position="14"/>
    </location>
</feature>
<evidence type="ECO:0000256" key="2">
    <source>
        <dbReference type="ARBA" id="ARBA00007069"/>
    </source>
</evidence>
<reference evidence="11 12" key="1">
    <citation type="submission" date="2024-09" db="EMBL/GenBank/DDBJ databases">
        <authorList>
            <person name="Sun Q."/>
            <person name="Mori K."/>
        </authorList>
    </citation>
    <scope>NUCLEOTIDE SEQUENCE [LARGE SCALE GENOMIC DNA]</scope>
    <source>
        <strain evidence="11 12">JCM 3331</strain>
    </source>
</reference>
<feature type="transmembrane region" description="Helical" evidence="8">
    <location>
        <begin position="44"/>
        <end position="65"/>
    </location>
</feature>
<comment type="similarity">
    <text evidence="2">Belongs to the binding-protein-dependent transport system permease family. CysTW subfamily.</text>
</comment>
<comment type="subcellular location">
    <subcellularLocation>
        <location evidence="1 8">Cell membrane</location>
        <topology evidence="1 8">Multi-pass membrane protein</topology>
    </subcellularLocation>
</comment>
<keyword evidence="6 8" id="KW-1133">Transmembrane helix</keyword>
<evidence type="ECO:0000256" key="1">
    <source>
        <dbReference type="ARBA" id="ARBA00004651"/>
    </source>
</evidence>
<sequence length="317" mass="33294">MTVTATTAGTPAGRKGAGRPGPGQASGGGTAGSPRARRAAVTTLLLAPAGITVLGLVLVPMLLVVRNSFASADAYGGIQGGWTLANYQDLMDPVYLKVFSYSLGMAALNTAVCLVLGYVVSYYLAGRSPQRQMLLLLLIIVPFWTDFLVRTFAWINLLSPGGPVNSLTDAIGLTSGNTQWIPSQGASFVGLVYAFLPTTIFPIYASLRGVDGSLGEAARDLGCGWWRVHTRVLLPIARPGMLAAALLTFIPTLGVFVIPVLLGGGRDQLVGNLIVTLYTEFRNQPMGAAASVVLLLLMVASMAVFGLAARRLRRKSA</sequence>
<dbReference type="Gene3D" id="1.10.3720.10">
    <property type="entry name" value="MetI-like"/>
    <property type="match status" value="1"/>
</dbReference>
<gene>
    <name evidence="11" type="ORF">ACFFTL_14490</name>
</gene>
<dbReference type="SUPFAM" id="SSF161098">
    <property type="entry name" value="MetI-like"/>
    <property type="match status" value="1"/>
</dbReference>
<dbReference type="InterPro" id="IPR035906">
    <property type="entry name" value="MetI-like_sf"/>
</dbReference>
<keyword evidence="3 8" id="KW-0813">Transport</keyword>
<dbReference type="PANTHER" id="PTHR42929:SF1">
    <property type="entry name" value="INNER MEMBRANE ABC TRANSPORTER PERMEASE PROTEIN YDCU-RELATED"/>
    <property type="match status" value="1"/>
</dbReference>
<feature type="domain" description="ABC transmembrane type-1" evidence="10">
    <location>
        <begin position="99"/>
        <end position="305"/>
    </location>
</feature>
<evidence type="ECO:0000259" key="10">
    <source>
        <dbReference type="PROSITE" id="PS50928"/>
    </source>
</evidence>
<dbReference type="InterPro" id="IPR000515">
    <property type="entry name" value="MetI-like"/>
</dbReference>